<dbReference type="InterPro" id="IPR015943">
    <property type="entry name" value="WD40/YVTN_repeat-like_dom_sf"/>
</dbReference>
<comment type="similarity">
    <text evidence="2 6">Belongs to the ABC-3 integral membrane protein family.</text>
</comment>
<dbReference type="PANTHER" id="PTHR30477">
    <property type="entry name" value="ABC-TRANSPORTER METAL-BINDING PROTEIN"/>
    <property type="match status" value="1"/>
</dbReference>
<feature type="transmembrane region" description="Helical" evidence="7">
    <location>
        <begin position="250"/>
        <end position="269"/>
    </location>
</feature>
<dbReference type="InterPro" id="IPR011048">
    <property type="entry name" value="Haem_d1_sf"/>
</dbReference>
<feature type="transmembrane region" description="Helical" evidence="7">
    <location>
        <begin position="222"/>
        <end position="244"/>
    </location>
</feature>
<name>A0A1W9YXG0_MYCBA</name>
<evidence type="ECO:0000313" key="9">
    <source>
        <dbReference type="Proteomes" id="UP000192366"/>
    </source>
</evidence>
<evidence type="ECO:0000256" key="2">
    <source>
        <dbReference type="ARBA" id="ARBA00008034"/>
    </source>
</evidence>
<dbReference type="SUPFAM" id="SSF81345">
    <property type="entry name" value="ABC transporter involved in vitamin B12 uptake, BtuC"/>
    <property type="match status" value="1"/>
</dbReference>
<sequence>MTHWLTDPFQADMVLRALTAGVIAACLCSLVGCWVLLRRSVFLGEAMTHGMLPGVAIAALLGVSLMIGGLVAALVMAFGVAAIGRSAKLSSDTSIGLLLVGMLALGVIVVSRSQSFAVDLTGFLFGDVFAVRTADLVVLAGALVVTLCAVIAGHRAFVAVTFDPRKAATLGLRPHLAISALTVLMAVAMVASFHVVGTLLVLGLLVAPPAAALMWARSIPRVMLLSALIGSAAVYLGLLISWHAGTAGGATIAGVAVLLFFGSALLAALRSRWAKVGVAAAAASCVVAGCASDTPVPAPAPSASTGDGVAVENGAREADGPLTKLVLVDPASGATSVYDAVDETETPMGEYGPVSGLAGDGRFAYLRTGDRTTVIDAGAWTFDHGDHYHYFVSTPSEAATLDLPVASVSAGNSTVAVRSPDGAVEVFDREKLRQKTAERAGLAVPSDVSVAAPYGSRLVTVTADGRMRVTGESGTTDLAGRCPQPSWTMTSRRAVAFGCETGAVRVTGGENDLTVTAAPYPDDAPAQRPVSMEHRDRADVAAGMAGGHVWVLDTRQRSWVLIPVPDAVAVNTAGDGTVLALRRDGTLSAFDVNSRAETARIPLFANAIATEGAQPVVDLDSDRAYVNDAAARTVYEIDYADGLRIARTLTTEVTPGLMVEAGR</sequence>
<dbReference type="CDD" id="cd06550">
    <property type="entry name" value="TM_ABC_iron-siderophores_like"/>
    <property type="match status" value="1"/>
</dbReference>
<evidence type="ECO:0000256" key="4">
    <source>
        <dbReference type="ARBA" id="ARBA00022989"/>
    </source>
</evidence>
<dbReference type="GO" id="GO:0010043">
    <property type="term" value="P:response to zinc ion"/>
    <property type="evidence" value="ECO:0007669"/>
    <property type="project" value="TreeGrafter"/>
</dbReference>
<keyword evidence="3 6" id="KW-0812">Transmembrane</keyword>
<dbReference type="Pfam" id="PF00950">
    <property type="entry name" value="ABC-3"/>
    <property type="match status" value="1"/>
</dbReference>
<accession>A0A1W9YXG0</accession>
<dbReference type="SUPFAM" id="SSF51004">
    <property type="entry name" value="C-terminal (heme d1) domain of cytochrome cd1-nitrite reductase"/>
    <property type="match status" value="1"/>
</dbReference>
<feature type="transmembrane region" description="Helical" evidence="7">
    <location>
        <begin position="196"/>
        <end position="215"/>
    </location>
</feature>
<dbReference type="OrthoDB" id="60524at2"/>
<evidence type="ECO:0000256" key="3">
    <source>
        <dbReference type="ARBA" id="ARBA00022692"/>
    </source>
</evidence>
<dbReference type="Proteomes" id="UP000192366">
    <property type="component" value="Unassembled WGS sequence"/>
</dbReference>
<dbReference type="RefSeq" id="WP_083058707.1">
    <property type="nucleotide sequence ID" value="NZ_JACKVM010000016.1"/>
</dbReference>
<dbReference type="PANTHER" id="PTHR30477:SF13">
    <property type="entry name" value="IRON TRANSPORT SYSTEM MEMBRANE PROTEIN HI_0360-RELATED"/>
    <property type="match status" value="1"/>
</dbReference>
<dbReference type="GO" id="GO:0043190">
    <property type="term" value="C:ATP-binding cassette (ABC) transporter complex"/>
    <property type="evidence" value="ECO:0007669"/>
    <property type="project" value="InterPro"/>
</dbReference>
<evidence type="ECO:0000256" key="1">
    <source>
        <dbReference type="ARBA" id="ARBA00004141"/>
    </source>
</evidence>
<feature type="transmembrane region" description="Helical" evidence="7">
    <location>
        <begin position="14"/>
        <end position="37"/>
    </location>
</feature>
<gene>
    <name evidence="8" type="ORF">BST17_13115</name>
</gene>
<keyword evidence="5 7" id="KW-0472">Membrane</keyword>
<reference evidence="8 9" key="1">
    <citation type="submission" date="2017-02" db="EMBL/GenBank/DDBJ databases">
        <title>The new phylogeny of genus Mycobacterium.</title>
        <authorList>
            <person name="Tortoli E."/>
            <person name="Trovato A."/>
            <person name="Cirillo D.M."/>
        </authorList>
    </citation>
    <scope>NUCLEOTIDE SEQUENCE [LARGE SCALE GENOMIC DNA]</scope>
    <source>
        <strain evidence="8 9">DSM 45578</strain>
    </source>
</reference>
<feature type="transmembrane region" description="Helical" evidence="7">
    <location>
        <begin position="95"/>
        <end position="116"/>
    </location>
</feature>
<proteinExistence type="inferred from homology"/>
<keyword evidence="4 7" id="KW-1133">Transmembrane helix</keyword>
<feature type="transmembrane region" description="Helical" evidence="7">
    <location>
        <begin position="136"/>
        <end position="158"/>
    </location>
</feature>
<organism evidence="8 9">
    <name type="scientific">Mycolicibacterium bacteremicum</name>
    <name type="common">Mycobacterium bacteremicum</name>
    <dbReference type="NCBI Taxonomy" id="564198"/>
    <lineage>
        <taxon>Bacteria</taxon>
        <taxon>Bacillati</taxon>
        <taxon>Actinomycetota</taxon>
        <taxon>Actinomycetes</taxon>
        <taxon>Mycobacteriales</taxon>
        <taxon>Mycobacteriaceae</taxon>
        <taxon>Mycolicibacterium</taxon>
    </lineage>
</organism>
<dbReference type="NCBIfam" id="NF040871">
    <property type="entry name" value="AztB"/>
    <property type="match status" value="1"/>
</dbReference>
<evidence type="ECO:0000256" key="7">
    <source>
        <dbReference type="SAM" id="Phobius"/>
    </source>
</evidence>
<dbReference type="STRING" id="564198.BST17_13115"/>
<protein>
    <submittedName>
        <fullName evidence="8">ABC transporter</fullName>
    </submittedName>
</protein>
<comment type="subcellular location">
    <subcellularLocation>
        <location evidence="6">Cell membrane</location>
        <topology evidence="6">Multi-pass membrane protein</topology>
    </subcellularLocation>
    <subcellularLocation>
        <location evidence="1">Membrane</location>
        <topology evidence="1">Multi-pass membrane protein</topology>
    </subcellularLocation>
</comment>
<keyword evidence="9" id="KW-1185">Reference proteome</keyword>
<evidence type="ECO:0000313" key="8">
    <source>
        <dbReference type="EMBL" id="ORA04744.1"/>
    </source>
</evidence>
<evidence type="ECO:0000256" key="5">
    <source>
        <dbReference type="ARBA" id="ARBA00023136"/>
    </source>
</evidence>
<dbReference type="InterPro" id="IPR037294">
    <property type="entry name" value="ABC_BtuC-like"/>
</dbReference>
<dbReference type="EMBL" id="MVHJ01000009">
    <property type="protein sequence ID" value="ORA04744.1"/>
    <property type="molecule type" value="Genomic_DNA"/>
</dbReference>
<dbReference type="Gene3D" id="1.10.3470.10">
    <property type="entry name" value="ABC transporter involved in vitamin B12 uptake, BtuC"/>
    <property type="match status" value="1"/>
</dbReference>
<evidence type="ECO:0000256" key="6">
    <source>
        <dbReference type="RuleBase" id="RU003943"/>
    </source>
</evidence>
<feature type="transmembrane region" description="Helical" evidence="7">
    <location>
        <begin position="57"/>
        <end position="83"/>
    </location>
</feature>
<dbReference type="AlphaFoldDB" id="A0A1W9YXG0"/>
<dbReference type="InterPro" id="IPR001626">
    <property type="entry name" value="ABC_TroCD"/>
</dbReference>
<keyword evidence="6" id="KW-0813">Transport</keyword>
<comment type="caution">
    <text evidence="8">The sequence shown here is derived from an EMBL/GenBank/DDBJ whole genome shotgun (WGS) entry which is preliminary data.</text>
</comment>
<dbReference type="Gene3D" id="2.130.10.10">
    <property type="entry name" value="YVTN repeat-like/Quinoprotein amine dehydrogenase"/>
    <property type="match status" value="1"/>
</dbReference>
<dbReference type="GO" id="GO:0055085">
    <property type="term" value="P:transmembrane transport"/>
    <property type="evidence" value="ECO:0007669"/>
    <property type="project" value="InterPro"/>
</dbReference>